<dbReference type="Gene3D" id="2.40.30.10">
    <property type="entry name" value="Translation factors"/>
    <property type="match status" value="1"/>
</dbReference>
<reference evidence="16" key="1">
    <citation type="submission" date="2016-06" db="UniProtKB">
        <authorList>
            <consortium name="WormBaseParasite"/>
        </authorList>
    </citation>
    <scope>IDENTIFICATION</scope>
</reference>
<dbReference type="InterPro" id="IPR023382">
    <property type="entry name" value="MnmA-like_central_sf"/>
</dbReference>
<dbReference type="STRING" id="387005.A0A183H231"/>
<dbReference type="Pfam" id="PF20258">
    <property type="entry name" value="tRNA_Me_trans_C"/>
    <property type="match status" value="1"/>
</dbReference>
<evidence type="ECO:0000313" key="15">
    <source>
        <dbReference type="Proteomes" id="UP000267606"/>
    </source>
</evidence>
<evidence type="ECO:0000256" key="3">
    <source>
        <dbReference type="ARBA" id="ARBA00011953"/>
    </source>
</evidence>
<dbReference type="Pfam" id="PF03054">
    <property type="entry name" value="tRNA_Me_trans"/>
    <property type="match status" value="1"/>
</dbReference>
<evidence type="ECO:0000256" key="7">
    <source>
        <dbReference type="ARBA" id="ARBA00022741"/>
    </source>
</evidence>
<feature type="domain" description="tRNA-specific 2-thiouridylase MnmA-like central" evidence="13">
    <location>
        <begin position="261"/>
        <end position="327"/>
    </location>
</feature>
<dbReference type="EMBL" id="UZAJ01000742">
    <property type="protein sequence ID" value="VDO29915.1"/>
    <property type="molecule type" value="Genomic_DNA"/>
</dbReference>
<evidence type="ECO:0000256" key="1">
    <source>
        <dbReference type="ARBA" id="ARBA00003986"/>
    </source>
</evidence>
<dbReference type="PANTHER" id="PTHR11933">
    <property type="entry name" value="TRNA 5-METHYLAMINOMETHYL-2-THIOURIDYLATE -METHYLTRANSFERASE"/>
    <property type="match status" value="1"/>
</dbReference>
<keyword evidence="5" id="KW-0808">Transferase</keyword>
<keyword evidence="7" id="KW-0547">Nucleotide-binding</keyword>
<evidence type="ECO:0000256" key="8">
    <source>
        <dbReference type="ARBA" id="ARBA00022840"/>
    </source>
</evidence>
<feature type="domain" description="tRNA-specific 2-thiouridylase MnmA-like C-terminal" evidence="12">
    <location>
        <begin position="337"/>
        <end position="414"/>
    </location>
</feature>
<keyword evidence="15" id="KW-1185">Reference proteome</keyword>
<dbReference type="Gene3D" id="2.30.30.280">
    <property type="entry name" value="Adenine nucleotide alpha hydrolases-like domains"/>
    <property type="match status" value="1"/>
</dbReference>
<dbReference type="InterPro" id="IPR046885">
    <property type="entry name" value="MnmA-like_C"/>
</dbReference>
<dbReference type="EC" id="2.8.1.14" evidence="3"/>
<gene>
    <name evidence="14" type="ORF">OFLC_LOCUS1541</name>
</gene>
<evidence type="ECO:0000256" key="6">
    <source>
        <dbReference type="ARBA" id="ARBA00022694"/>
    </source>
</evidence>
<evidence type="ECO:0000313" key="16">
    <source>
        <dbReference type="WBParaSite" id="OFLC_0000154001-mRNA-1"/>
    </source>
</evidence>
<proteinExistence type="inferred from homology"/>
<dbReference type="SUPFAM" id="SSF52402">
    <property type="entry name" value="Adenine nucleotide alpha hydrolases-like"/>
    <property type="match status" value="1"/>
</dbReference>
<evidence type="ECO:0000259" key="13">
    <source>
        <dbReference type="Pfam" id="PF20259"/>
    </source>
</evidence>
<dbReference type="GO" id="GO:0061708">
    <property type="term" value="F:tRNA-5-taurinomethyluridine 2-sulfurtransferase"/>
    <property type="evidence" value="ECO:0007669"/>
    <property type="project" value="UniProtKB-EC"/>
</dbReference>
<evidence type="ECO:0000256" key="5">
    <source>
        <dbReference type="ARBA" id="ARBA00022679"/>
    </source>
</evidence>
<keyword evidence="4" id="KW-0820">tRNA-binding</keyword>
<evidence type="ECO:0000259" key="12">
    <source>
        <dbReference type="Pfam" id="PF20258"/>
    </source>
</evidence>
<organism evidence="16">
    <name type="scientific">Onchocerca flexuosa</name>
    <dbReference type="NCBI Taxonomy" id="387005"/>
    <lineage>
        <taxon>Eukaryota</taxon>
        <taxon>Metazoa</taxon>
        <taxon>Ecdysozoa</taxon>
        <taxon>Nematoda</taxon>
        <taxon>Chromadorea</taxon>
        <taxon>Rhabditida</taxon>
        <taxon>Spirurina</taxon>
        <taxon>Spiruromorpha</taxon>
        <taxon>Filarioidea</taxon>
        <taxon>Onchocercidae</taxon>
        <taxon>Onchocerca</taxon>
    </lineage>
</organism>
<dbReference type="InterPro" id="IPR046884">
    <property type="entry name" value="MnmA-like_central"/>
</dbReference>
<name>A0A183H231_9BILA</name>
<comment type="function">
    <text evidence="1">Catalyzes the 2-thiolation of uridine at the wobble position (U34) of mitochondrial tRNA(Lys), tRNA(Glu) and tRNA(Gln). Required for the formation of 5-taurinomethyl-2-thiouridine (tm5s2U) of mitochondrial tRNA(Lys), tRNA(Glu), and tRNA(Gln) at the wobble position. ATP is required to activate the C2 atom of the wobble base.</text>
</comment>
<reference evidence="14 15" key="2">
    <citation type="submission" date="2018-11" db="EMBL/GenBank/DDBJ databases">
        <authorList>
            <consortium name="Pathogen Informatics"/>
        </authorList>
    </citation>
    <scope>NUCLEOTIDE SEQUENCE [LARGE SCALE GENOMIC DNA]</scope>
</reference>
<dbReference type="InterPro" id="IPR004506">
    <property type="entry name" value="MnmA-like"/>
</dbReference>
<evidence type="ECO:0000256" key="4">
    <source>
        <dbReference type="ARBA" id="ARBA00022555"/>
    </source>
</evidence>
<dbReference type="WBParaSite" id="OFLC_0000154001-mRNA-1">
    <property type="protein sequence ID" value="OFLC_0000154001-mRNA-1"/>
    <property type="gene ID" value="OFLC_0000154001"/>
</dbReference>
<dbReference type="CDD" id="cd01998">
    <property type="entry name" value="MnmA_TRMU-like"/>
    <property type="match status" value="1"/>
</dbReference>
<evidence type="ECO:0000256" key="9">
    <source>
        <dbReference type="ARBA" id="ARBA00022884"/>
    </source>
</evidence>
<keyword evidence="8" id="KW-0067">ATP-binding</keyword>
<comment type="similarity">
    <text evidence="2">Belongs to the MnmA/TRMU family.</text>
</comment>
<dbReference type="Pfam" id="PF20259">
    <property type="entry name" value="tRNA_Me_trans_M"/>
    <property type="match status" value="1"/>
</dbReference>
<comment type="catalytic activity">
    <reaction evidence="11">
        <text>5-taurinomethyluridine(34) in tRNA + S-sulfanyl-L-cysteinyl-[protein] + AH2 + ATP = 5-taurinomethyl-2-thiouridine(34) in tRNA + L-cysteinyl-[protein] + A + AMP + diphosphate + H(+)</text>
        <dbReference type="Rhea" id="RHEA:47040"/>
        <dbReference type="Rhea" id="RHEA-COMP:10131"/>
        <dbReference type="Rhea" id="RHEA-COMP:11726"/>
        <dbReference type="Rhea" id="RHEA-COMP:11732"/>
        <dbReference type="Rhea" id="RHEA-COMP:11733"/>
        <dbReference type="ChEBI" id="CHEBI:13193"/>
        <dbReference type="ChEBI" id="CHEBI:15378"/>
        <dbReference type="ChEBI" id="CHEBI:17499"/>
        <dbReference type="ChEBI" id="CHEBI:29950"/>
        <dbReference type="ChEBI" id="CHEBI:30616"/>
        <dbReference type="ChEBI" id="CHEBI:33019"/>
        <dbReference type="ChEBI" id="CHEBI:61963"/>
        <dbReference type="ChEBI" id="CHEBI:87171"/>
        <dbReference type="ChEBI" id="CHEBI:87172"/>
        <dbReference type="ChEBI" id="CHEBI:456215"/>
        <dbReference type="EC" id="2.8.1.14"/>
    </reaction>
</comment>
<evidence type="ECO:0000313" key="14">
    <source>
        <dbReference type="EMBL" id="VDO29915.1"/>
    </source>
</evidence>
<evidence type="ECO:0000256" key="2">
    <source>
        <dbReference type="ARBA" id="ARBA00006191"/>
    </source>
</evidence>
<keyword evidence="9" id="KW-0694">RNA-binding</keyword>
<sequence>MKQIRKVVCAISGGVDSAVSAYLLKKRGFDVIGVHMVWFILYTYLLPRADGEFATINWDRVEEDSSNCPQSADQKDAEKVCNHLQIPFHVTNFVDKYWNEIFTFFDTYFKEDYLMDNYRKGRTVVSDVLCNKAIKFDRFHKYAFDELQADAVATGHFARTSFGDFLEKRLETGCDFSLLHYFIRSDYLVIRLLAAVDPIKDQTFFLSTLTQSQLRRSMFPIGSLTKQQVRQIAVDIGMAEIAEKPESMGICFIGKRKRFDTFLDQYIEPVIGPAKDIDTGKVVFEHRGIHHYTIGKRITMVPDYCQNAIGLFAAGLDNKTQTLWVCQGSHHPALFAREFVVEEPLWISECPIDDAGVVKTEFRCQRTHPALLCELTRLEKGLLKVKPYNPIRAAAPGQICVFYNDSECLGGGEIQYVVTTLADVKN</sequence>
<dbReference type="GO" id="GO:0005524">
    <property type="term" value="F:ATP binding"/>
    <property type="evidence" value="ECO:0007669"/>
    <property type="project" value="UniProtKB-KW"/>
</dbReference>
<dbReference type="Proteomes" id="UP000267606">
    <property type="component" value="Unassembled WGS sequence"/>
</dbReference>
<dbReference type="InterPro" id="IPR014729">
    <property type="entry name" value="Rossmann-like_a/b/a_fold"/>
</dbReference>
<dbReference type="PANTHER" id="PTHR11933:SF5">
    <property type="entry name" value="MITOCHONDRIAL TRNA-SPECIFIC 2-THIOURIDYLASE 1"/>
    <property type="match status" value="1"/>
</dbReference>
<protein>
    <recommendedName>
        <fullName evidence="3">tRNA-5-taurinomethyluridine 2-sulfurtransferase</fullName>
        <ecNumber evidence="3">2.8.1.14</ecNumber>
    </recommendedName>
</protein>
<dbReference type="GO" id="GO:0005739">
    <property type="term" value="C:mitochondrion"/>
    <property type="evidence" value="ECO:0007669"/>
    <property type="project" value="TreeGrafter"/>
</dbReference>
<dbReference type="AlphaFoldDB" id="A0A183H231"/>
<dbReference type="Gene3D" id="3.40.50.620">
    <property type="entry name" value="HUPs"/>
    <property type="match status" value="1"/>
</dbReference>
<evidence type="ECO:0000256" key="11">
    <source>
        <dbReference type="ARBA" id="ARBA00049564"/>
    </source>
</evidence>
<keyword evidence="6" id="KW-0819">tRNA processing</keyword>
<dbReference type="GO" id="GO:0000049">
    <property type="term" value="F:tRNA binding"/>
    <property type="evidence" value="ECO:0007669"/>
    <property type="project" value="UniProtKB-KW"/>
</dbReference>
<evidence type="ECO:0000256" key="10">
    <source>
        <dbReference type="ARBA" id="ARBA00023157"/>
    </source>
</evidence>
<accession>A0A183H231</accession>
<keyword evidence="10" id="KW-1015">Disulfide bond</keyword>
<dbReference type="GO" id="GO:0002143">
    <property type="term" value="P:tRNA wobble position uridine thiolation"/>
    <property type="evidence" value="ECO:0007669"/>
    <property type="project" value="TreeGrafter"/>
</dbReference>